<dbReference type="Gene3D" id="1.20.1250.20">
    <property type="entry name" value="MFS general substrate transporter like domains"/>
    <property type="match status" value="1"/>
</dbReference>
<evidence type="ECO:0000256" key="5">
    <source>
        <dbReference type="SAM" id="Phobius"/>
    </source>
</evidence>
<keyword evidence="2 5" id="KW-0812">Transmembrane</keyword>
<dbReference type="Proteomes" id="UP000552700">
    <property type="component" value="Unassembled WGS sequence"/>
</dbReference>
<dbReference type="SUPFAM" id="SSF103473">
    <property type="entry name" value="MFS general substrate transporter"/>
    <property type="match status" value="1"/>
</dbReference>
<evidence type="ECO:0000256" key="4">
    <source>
        <dbReference type="ARBA" id="ARBA00023136"/>
    </source>
</evidence>
<feature type="transmembrane region" description="Helical" evidence="5">
    <location>
        <begin position="166"/>
        <end position="185"/>
    </location>
</feature>
<feature type="transmembrane region" description="Helical" evidence="5">
    <location>
        <begin position="336"/>
        <end position="358"/>
    </location>
</feature>
<comment type="caution">
    <text evidence="7">The sequence shown here is derived from an EMBL/GenBank/DDBJ whole genome shotgun (WGS) entry which is preliminary data.</text>
</comment>
<dbReference type="EMBL" id="JACIJP010000007">
    <property type="protein sequence ID" value="MBB6125475.1"/>
    <property type="molecule type" value="Genomic_DNA"/>
</dbReference>
<feature type="transmembrane region" description="Helical" evidence="5">
    <location>
        <begin position="277"/>
        <end position="299"/>
    </location>
</feature>
<dbReference type="PANTHER" id="PTHR23518">
    <property type="entry name" value="C-METHYLTRANSFERASE"/>
    <property type="match status" value="1"/>
</dbReference>
<sequence length="390" mass="40991">MDRIPRTVWALGLVSLFMDLSSEIIHALLPLFLTTTLGVSVAMVGLIDGIAEATASISKVFSGYISDRIGRRKPLILLGYGLGALSKPLFALAGSATVVLSARFADRIGKGLRGAPRDALVADVTPEAIRGRAFGLRQSLDTIGAFAGPLLAIVLMAALSDDMRKVFWIAVIPAVLAVLFVVFGVSEQHPPAHSGSGRPPIKITDLKRLDRPFWTVVVIGVAFTLARFSEAFLIFKASDEGLPLTFTPAVLVVMNIVYALGAYPAGIASDRYPERRLLGLGLIVLILADLAIAFVSGLVGVFVGIALWGLHMALTQGLMAKLVADRAPPELRGSAFGVFNLAAGVAMLVASLLAGLLWDRLGASSTFLAGAGFATIALIGLVRSRIVPAT</sequence>
<dbReference type="GO" id="GO:0022857">
    <property type="term" value="F:transmembrane transporter activity"/>
    <property type="evidence" value="ECO:0007669"/>
    <property type="project" value="InterPro"/>
</dbReference>
<dbReference type="RefSeq" id="WP_221231117.1">
    <property type="nucleotide sequence ID" value="NZ_JACIJP010000007.1"/>
</dbReference>
<dbReference type="InterPro" id="IPR020846">
    <property type="entry name" value="MFS_dom"/>
</dbReference>
<feature type="transmembrane region" description="Helical" evidence="5">
    <location>
        <begin position="241"/>
        <end position="265"/>
    </location>
</feature>
<dbReference type="CDD" id="cd17370">
    <property type="entry name" value="MFS_MJ1317_like"/>
    <property type="match status" value="1"/>
</dbReference>
<evidence type="ECO:0000256" key="1">
    <source>
        <dbReference type="ARBA" id="ARBA00004141"/>
    </source>
</evidence>
<name>A0A841JAE9_9SPHN</name>
<comment type="subcellular location">
    <subcellularLocation>
        <location evidence="1">Membrane</location>
        <topology evidence="1">Multi-pass membrane protein</topology>
    </subcellularLocation>
</comment>
<evidence type="ECO:0000259" key="6">
    <source>
        <dbReference type="PROSITE" id="PS50850"/>
    </source>
</evidence>
<keyword evidence="4 5" id="KW-0472">Membrane</keyword>
<dbReference type="InterPro" id="IPR005829">
    <property type="entry name" value="Sugar_transporter_CS"/>
</dbReference>
<proteinExistence type="predicted"/>
<dbReference type="GO" id="GO:0016020">
    <property type="term" value="C:membrane"/>
    <property type="evidence" value="ECO:0007669"/>
    <property type="project" value="UniProtKB-SubCell"/>
</dbReference>
<dbReference type="PANTHER" id="PTHR23518:SF2">
    <property type="entry name" value="MAJOR FACILITATOR SUPERFAMILY TRANSPORTER"/>
    <property type="match status" value="1"/>
</dbReference>
<feature type="transmembrane region" description="Helical" evidence="5">
    <location>
        <begin position="213"/>
        <end position="235"/>
    </location>
</feature>
<protein>
    <submittedName>
        <fullName evidence="7">MFS family permease</fullName>
    </submittedName>
</protein>
<reference evidence="7 8" key="1">
    <citation type="submission" date="2020-08" db="EMBL/GenBank/DDBJ databases">
        <title>Genomic Encyclopedia of Type Strains, Phase IV (KMG-IV): sequencing the most valuable type-strain genomes for metagenomic binning, comparative biology and taxonomic classification.</title>
        <authorList>
            <person name="Goeker M."/>
        </authorList>
    </citation>
    <scope>NUCLEOTIDE SEQUENCE [LARGE SCALE GENOMIC DNA]</scope>
    <source>
        <strain evidence="7 8">DSM 102255</strain>
    </source>
</reference>
<feature type="transmembrane region" description="Helical" evidence="5">
    <location>
        <begin position="31"/>
        <end position="51"/>
    </location>
</feature>
<evidence type="ECO:0000313" key="8">
    <source>
        <dbReference type="Proteomes" id="UP000552700"/>
    </source>
</evidence>
<organism evidence="7 8">
    <name type="scientific">Sphingobium subterraneum</name>
    <dbReference type="NCBI Taxonomy" id="627688"/>
    <lineage>
        <taxon>Bacteria</taxon>
        <taxon>Pseudomonadati</taxon>
        <taxon>Pseudomonadota</taxon>
        <taxon>Alphaproteobacteria</taxon>
        <taxon>Sphingomonadales</taxon>
        <taxon>Sphingomonadaceae</taxon>
        <taxon>Sphingobium</taxon>
    </lineage>
</organism>
<evidence type="ECO:0000313" key="7">
    <source>
        <dbReference type="EMBL" id="MBB6125475.1"/>
    </source>
</evidence>
<keyword evidence="3 5" id="KW-1133">Transmembrane helix</keyword>
<evidence type="ECO:0000256" key="3">
    <source>
        <dbReference type="ARBA" id="ARBA00022989"/>
    </source>
</evidence>
<dbReference type="Pfam" id="PF07690">
    <property type="entry name" value="MFS_1"/>
    <property type="match status" value="1"/>
</dbReference>
<feature type="domain" description="Major facilitator superfamily (MFS) profile" evidence="6">
    <location>
        <begin position="7"/>
        <end position="390"/>
    </location>
</feature>
<dbReference type="InterPro" id="IPR011701">
    <property type="entry name" value="MFS"/>
</dbReference>
<accession>A0A841JAE9</accession>
<dbReference type="PROSITE" id="PS00216">
    <property type="entry name" value="SUGAR_TRANSPORT_1"/>
    <property type="match status" value="1"/>
</dbReference>
<feature type="transmembrane region" description="Helical" evidence="5">
    <location>
        <begin position="140"/>
        <end position="160"/>
    </location>
</feature>
<keyword evidence="8" id="KW-1185">Reference proteome</keyword>
<gene>
    <name evidence="7" type="ORF">FHS92_003237</name>
</gene>
<dbReference type="AlphaFoldDB" id="A0A841JAE9"/>
<feature type="transmembrane region" description="Helical" evidence="5">
    <location>
        <begin position="364"/>
        <end position="382"/>
    </location>
</feature>
<dbReference type="InterPro" id="IPR036259">
    <property type="entry name" value="MFS_trans_sf"/>
</dbReference>
<dbReference type="PROSITE" id="PS50850">
    <property type="entry name" value="MFS"/>
    <property type="match status" value="1"/>
</dbReference>
<evidence type="ECO:0000256" key="2">
    <source>
        <dbReference type="ARBA" id="ARBA00022692"/>
    </source>
</evidence>